<evidence type="ECO:0000256" key="4">
    <source>
        <dbReference type="ARBA" id="ARBA00022692"/>
    </source>
</evidence>
<evidence type="ECO:0000256" key="2">
    <source>
        <dbReference type="ARBA" id="ARBA00007613"/>
    </source>
</evidence>
<comment type="caution">
    <text evidence="11">The sequence shown here is derived from an EMBL/GenBank/DDBJ whole genome shotgun (WGS) entry which is preliminary data.</text>
</comment>
<evidence type="ECO:0000256" key="5">
    <source>
        <dbReference type="ARBA" id="ARBA00023136"/>
    </source>
</evidence>
<name>A0AB37ZE39_PSESX</name>
<comment type="similarity">
    <text evidence="2 9">Belongs to the outer membrane factor (OMF) (TC 1.B.17) family.</text>
</comment>
<dbReference type="PANTHER" id="PTHR30203:SF32">
    <property type="entry name" value="CATION EFFLUX SYSTEM PROTEIN CUSC"/>
    <property type="match status" value="1"/>
</dbReference>
<keyword evidence="7" id="KW-0998">Cell outer membrane</keyword>
<feature type="signal peptide" evidence="9">
    <location>
        <begin position="1"/>
        <end position="20"/>
    </location>
</feature>
<organism evidence="11 12">
    <name type="scientific">Pseudomonas syringae</name>
    <dbReference type="NCBI Taxonomy" id="317"/>
    <lineage>
        <taxon>Bacteria</taxon>
        <taxon>Pseudomonadati</taxon>
        <taxon>Pseudomonadota</taxon>
        <taxon>Gammaproteobacteria</taxon>
        <taxon>Pseudomonadales</taxon>
        <taxon>Pseudomonadaceae</taxon>
        <taxon>Pseudomonas</taxon>
    </lineage>
</organism>
<accession>A0AB37ZE39</accession>
<evidence type="ECO:0000313" key="12">
    <source>
        <dbReference type="Proteomes" id="UP000183853"/>
    </source>
</evidence>
<dbReference type="Gene3D" id="1.20.1600.10">
    <property type="entry name" value="Outer membrane efflux proteins (OEP)"/>
    <property type="match status" value="1"/>
</dbReference>
<feature type="chain" id="PRO_5044042444" evidence="9">
    <location>
        <begin position="21"/>
        <end position="486"/>
    </location>
</feature>
<feature type="region of interest" description="Disordered" evidence="10">
    <location>
        <begin position="39"/>
        <end position="62"/>
    </location>
</feature>
<dbReference type="GO" id="GO:0015562">
    <property type="term" value="F:efflux transmembrane transporter activity"/>
    <property type="evidence" value="ECO:0007669"/>
    <property type="project" value="InterPro"/>
</dbReference>
<keyword evidence="3 9" id="KW-1134">Transmembrane beta strand</keyword>
<dbReference type="Gene3D" id="2.20.200.10">
    <property type="entry name" value="Outer membrane efflux proteins (OEP)"/>
    <property type="match status" value="1"/>
</dbReference>
<evidence type="ECO:0000256" key="7">
    <source>
        <dbReference type="ARBA" id="ARBA00023237"/>
    </source>
</evidence>
<dbReference type="Pfam" id="PF02321">
    <property type="entry name" value="OEP"/>
    <property type="match status" value="2"/>
</dbReference>
<dbReference type="GO" id="GO:0009279">
    <property type="term" value="C:cell outer membrane"/>
    <property type="evidence" value="ECO:0007669"/>
    <property type="project" value="UniProtKB-SubCell"/>
</dbReference>
<evidence type="ECO:0000256" key="10">
    <source>
        <dbReference type="SAM" id="MobiDB-lite"/>
    </source>
</evidence>
<protein>
    <submittedName>
        <fullName evidence="11">Outer membrane protein, multidrug efflux system</fullName>
    </submittedName>
</protein>
<reference evidence="11 12" key="1">
    <citation type="submission" date="2016-10" db="EMBL/GenBank/DDBJ databases">
        <authorList>
            <person name="Varghese N."/>
            <person name="Submissions S."/>
        </authorList>
    </citation>
    <scope>NUCLEOTIDE SEQUENCE [LARGE SCALE GENOMIC DNA]</scope>
    <source>
        <strain evidence="11 12">BS2122</strain>
    </source>
</reference>
<gene>
    <name evidence="11" type="ORF">SAMN05444505_101118</name>
</gene>
<dbReference type="SUPFAM" id="SSF56954">
    <property type="entry name" value="Outer membrane efflux proteins (OEP)"/>
    <property type="match status" value="1"/>
</dbReference>
<evidence type="ECO:0000256" key="9">
    <source>
        <dbReference type="RuleBase" id="RU362097"/>
    </source>
</evidence>
<dbReference type="AlphaFoldDB" id="A0AB37ZE39"/>
<dbReference type="EMBL" id="FNHM01000001">
    <property type="protein sequence ID" value="SDL93512.1"/>
    <property type="molecule type" value="Genomic_DNA"/>
</dbReference>
<evidence type="ECO:0000256" key="6">
    <source>
        <dbReference type="ARBA" id="ARBA00023139"/>
    </source>
</evidence>
<keyword evidence="9" id="KW-0732">Signal</keyword>
<proteinExistence type="inferred from homology"/>
<evidence type="ECO:0000256" key="8">
    <source>
        <dbReference type="ARBA" id="ARBA00023288"/>
    </source>
</evidence>
<dbReference type="NCBIfam" id="TIGR01845">
    <property type="entry name" value="outer_NodT"/>
    <property type="match status" value="1"/>
</dbReference>
<comment type="subcellular location">
    <subcellularLocation>
        <location evidence="1 9">Cell outer membrane</location>
        <topology evidence="1 9">Lipid-anchor</topology>
    </subcellularLocation>
</comment>
<dbReference type="RefSeq" id="WP_080484231.1">
    <property type="nucleotide sequence ID" value="NZ_FNHM01000001.1"/>
</dbReference>
<sequence>MMLIKGFSPFAMTLAAALTAGCSLQPAYERPDSSVDAAYPTGAAYDRQPGATAPDGGARSSGGKAAVDIGWRDFFVDARLQSVIEIALQNNRDLRVSMLNVEAARAQYQITRAELFPWVDAGASSTRERTPSNLSTGGSTSSTVYSVGANVAWELDFFGRVRSLKDEALAQYLSLAETRKAAEMALISQVAIQYLTMLGEEDQLAVTHATLRNAEESFRITKLSFDNGIATELDLQQSQGILEQASATLEAYSRARAQDENALVMLIGQALPDDLPAGKTLSQQNLLTDIPAGLPSELLQRRPDIAAAEQSLLAANAYIGAARAAFFPSISLTGSFGTLSPSTSGLFIGGQGAWSFVPQITVPIFRGGANRANLELAQVQKRIEIARYEKAIQTAFREVADGLAARGTYDRQIQSLQRYETTQTRRLELSNMRYRSGVDDYLSVLQAQTDLFDAQQSLVSAKVARANNLVTLYKALGGGWVGGTFW</sequence>
<dbReference type="InterPro" id="IPR003423">
    <property type="entry name" value="OMP_efflux"/>
</dbReference>
<evidence type="ECO:0000256" key="1">
    <source>
        <dbReference type="ARBA" id="ARBA00004459"/>
    </source>
</evidence>
<dbReference type="InterPro" id="IPR010131">
    <property type="entry name" value="MdtP/NodT-like"/>
</dbReference>
<evidence type="ECO:0000256" key="3">
    <source>
        <dbReference type="ARBA" id="ARBA00022452"/>
    </source>
</evidence>
<keyword evidence="4 9" id="KW-0812">Transmembrane</keyword>
<dbReference type="PANTHER" id="PTHR30203">
    <property type="entry name" value="OUTER MEMBRANE CATION EFFLUX PROTEIN"/>
    <property type="match status" value="1"/>
</dbReference>
<dbReference type="Proteomes" id="UP000183853">
    <property type="component" value="Unassembled WGS sequence"/>
</dbReference>
<keyword evidence="8 9" id="KW-0449">Lipoprotein</keyword>
<evidence type="ECO:0000313" key="11">
    <source>
        <dbReference type="EMBL" id="SDL93512.1"/>
    </source>
</evidence>
<keyword evidence="5 9" id="KW-0472">Membrane</keyword>
<dbReference type="PROSITE" id="PS51257">
    <property type="entry name" value="PROKAR_LIPOPROTEIN"/>
    <property type="match status" value="1"/>
</dbReference>
<keyword evidence="6 9" id="KW-0564">Palmitate</keyword>